<reference evidence="2 3" key="1">
    <citation type="journal article" date="2019" name="Sci. Rep.">
        <title>Nanopore sequencing improves the draft genome of the human pathogenic amoeba Naegleria fowleri.</title>
        <authorList>
            <person name="Liechti N."/>
            <person name="Schurch N."/>
            <person name="Bruggmann R."/>
            <person name="Wittwer M."/>
        </authorList>
    </citation>
    <scope>NUCLEOTIDE SEQUENCE [LARGE SCALE GENOMIC DNA]</scope>
    <source>
        <strain evidence="2 3">ATCC 30894</strain>
    </source>
</reference>
<keyword evidence="3" id="KW-1185">Reference proteome</keyword>
<dbReference type="RefSeq" id="XP_044566939.1">
    <property type="nucleotide sequence ID" value="XM_044702117.1"/>
</dbReference>
<sequence length="173" mass="19180">MKQQAFLTLPTNNNATYCHATTITTITTTSTFNGAAANTSQMVVAIILSSHFPIHHSNDKSSLDSQEITPVDQSSLLDCSLTQHPLSIRKTTTITEEYQNKFPLDVSHASESLLRRMNSTTQHLGEGSSVVNSSEHHQHKEDQVTNNNLKTLDSSKLIPLREIPKKLHSIQHP</sequence>
<dbReference type="Proteomes" id="UP000444721">
    <property type="component" value="Unassembled WGS sequence"/>
</dbReference>
<protein>
    <submittedName>
        <fullName evidence="2">Uncharacterized protein</fullName>
    </submittedName>
</protein>
<evidence type="ECO:0000256" key="1">
    <source>
        <dbReference type="SAM" id="MobiDB-lite"/>
    </source>
</evidence>
<dbReference type="GeneID" id="68118896"/>
<name>A0A6A5C3C0_NAEFO</name>
<evidence type="ECO:0000313" key="2">
    <source>
        <dbReference type="EMBL" id="KAF0982226.1"/>
    </source>
</evidence>
<dbReference type="VEuPathDB" id="AmoebaDB:NfTy_018060"/>
<organism evidence="2 3">
    <name type="scientific">Naegleria fowleri</name>
    <name type="common">Brain eating amoeba</name>
    <dbReference type="NCBI Taxonomy" id="5763"/>
    <lineage>
        <taxon>Eukaryota</taxon>
        <taxon>Discoba</taxon>
        <taxon>Heterolobosea</taxon>
        <taxon>Tetramitia</taxon>
        <taxon>Eutetramitia</taxon>
        <taxon>Vahlkampfiidae</taxon>
        <taxon>Naegleria</taxon>
    </lineage>
</organism>
<feature type="compositionally biased region" description="Polar residues" evidence="1">
    <location>
        <begin position="144"/>
        <end position="153"/>
    </location>
</feature>
<feature type="region of interest" description="Disordered" evidence="1">
    <location>
        <begin position="122"/>
        <end position="153"/>
    </location>
</feature>
<accession>A0A6A5C3C0</accession>
<proteinExistence type="predicted"/>
<evidence type="ECO:0000313" key="3">
    <source>
        <dbReference type="Proteomes" id="UP000444721"/>
    </source>
</evidence>
<feature type="compositionally biased region" description="Polar residues" evidence="1">
    <location>
        <begin position="122"/>
        <end position="133"/>
    </location>
</feature>
<dbReference type="EMBL" id="VFQX01000011">
    <property type="protein sequence ID" value="KAF0982226.1"/>
    <property type="molecule type" value="Genomic_DNA"/>
</dbReference>
<dbReference type="AlphaFoldDB" id="A0A6A5C3C0"/>
<comment type="caution">
    <text evidence="2">The sequence shown here is derived from an EMBL/GenBank/DDBJ whole genome shotgun (WGS) entry which is preliminary data.</text>
</comment>
<gene>
    <name evidence="2" type="ORF">FDP41_011681</name>
</gene>
<dbReference type="VEuPathDB" id="AmoebaDB:FDP41_011681"/>
<feature type="compositionally biased region" description="Basic and acidic residues" evidence="1">
    <location>
        <begin position="134"/>
        <end position="143"/>
    </location>
</feature>